<evidence type="ECO:0000256" key="12">
    <source>
        <dbReference type="ARBA" id="ARBA00049929"/>
    </source>
</evidence>
<dbReference type="NCBIfam" id="TIGR00233">
    <property type="entry name" value="trpS"/>
    <property type="match status" value="1"/>
</dbReference>
<evidence type="ECO:0000313" key="14">
    <source>
        <dbReference type="EMBL" id="CAG9331872.1"/>
    </source>
</evidence>
<evidence type="ECO:0000256" key="3">
    <source>
        <dbReference type="ARBA" id="ARBA00013161"/>
    </source>
</evidence>
<keyword evidence="9 13" id="KW-0648">Protein biosynthesis</keyword>
<dbReference type="EMBL" id="CAJZBQ010000053">
    <property type="protein sequence ID" value="CAG9331872.1"/>
    <property type="molecule type" value="Genomic_DNA"/>
</dbReference>
<dbReference type="InterPro" id="IPR002305">
    <property type="entry name" value="aa-tRNA-synth_Ic"/>
</dbReference>
<sequence length="390" mass="44955">MDLIEDIVTPFNIQASEKGVDYDKLIAQFGCQKVLPAHIKEIEEITGKKAHHLLRRGIYFAHRDLEMILNTAKMKKPFYLYTGRGPSSAALHLGHMIPFILNKWLQEVFDVPVVIQITDDEKYLYRQELSLEQVKHFSRENIRDIIACGFDLNKTFIFTDTSYINFLYPNFLKMQKHLTVNQIFGCFGFNGSDCVGKIAYPPLQAVPAFSNSFPHIFRNKNDIPCLIPEAIDQDPYFRLTRDIAPKINYLKPAVLHAKFFPALQGLHTKMSASDENTAIYLTDSKKEIERKIKSFAFSGGGKTLQDHREKGANLEVDVPFQYLSFLMEDDERLDEIRQKYGKGEITTGEVKKDLIGLLQKLVEDHKVKKKEVTDELIDKFMEIRELDVKL</sequence>
<comment type="subcellular location">
    <subcellularLocation>
        <location evidence="1">Cytoplasm</location>
    </subcellularLocation>
</comment>
<evidence type="ECO:0000256" key="9">
    <source>
        <dbReference type="ARBA" id="ARBA00022917"/>
    </source>
</evidence>
<evidence type="ECO:0000256" key="10">
    <source>
        <dbReference type="ARBA" id="ARBA00023146"/>
    </source>
</evidence>
<dbReference type="GO" id="GO:0005524">
    <property type="term" value="F:ATP binding"/>
    <property type="evidence" value="ECO:0007669"/>
    <property type="project" value="UniProtKB-KW"/>
</dbReference>
<dbReference type="FunFam" id="1.10.240.10:FF:000007">
    <property type="entry name" value="Tryptophan--tRNA ligase"/>
    <property type="match status" value="1"/>
</dbReference>
<dbReference type="Gene3D" id="1.10.240.10">
    <property type="entry name" value="Tyrosyl-Transfer RNA Synthetase"/>
    <property type="match status" value="1"/>
</dbReference>
<dbReference type="CDD" id="cd00806">
    <property type="entry name" value="TrpRS_core"/>
    <property type="match status" value="1"/>
</dbReference>
<keyword evidence="6 13" id="KW-0436">Ligase</keyword>
<evidence type="ECO:0000256" key="7">
    <source>
        <dbReference type="ARBA" id="ARBA00022741"/>
    </source>
</evidence>
<dbReference type="Gene3D" id="3.40.50.620">
    <property type="entry name" value="HUPs"/>
    <property type="match status" value="1"/>
</dbReference>
<dbReference type="PROSITE" id="PS00178">
    <property type="entry name" value="AA_TRNA_LIGASE_I"/>
    <property type="match status" value="1"/>
</dbReference>
<gene>
    <name evidence="14" type="ORF">BSTOLATCC_MIC53931</name>
</gene>
<evidence type="ECO:0000256" key="6">
    <source>
        <dbReference type="ARBA" id="ARBA00022598"/>
    </source>
</evidence>
<dbReference type="PRINTS" id="PR01039">
    <property type="entry name" value="TRNASYNTHTRP"/>
</dbReference>
<dbReference type="SUPFAM" id="SSF52374">
    <property type="entry name" value="Nucleotidylyl transferase"/>
    <property type="match status" value="1"/>
</dbReference>
<dbReference type="GO" id="GO:0006436">
    <property type="term" value="P:tryptophanyl-tRNA aminoacylation"/>
    <property type="evidence" value="ECO:0007669"/>
    <property type="project" value="InterPro"/>
</dbReference>
<dbReference type="GO" id="GO:0004830">
    <property type="term" value="F:tryptophan-tRNA ligase activity"/>
    <property type="evidence" value="ECO:0007669"/>
    <property type="project" value="UniProtKB-EC"/>
</dbReference>
<keyword evidence="10 13" id="KW-0030">Aminoacyl-tRNA synthetase</keyword>
<dbReference type="GO" id="GO:0005737">
    <property type="term" value="C:cytoplasm"/>
    <property type="evidence" value="ECO:0007669"/>
    <property type="project" value="UniProtKB-SubCell"/>
</dbReference>
<evidence type="ECO:0000256" key="8">
    <source>
        <dbReference type="ARBA" id="ARBA00022840"/>
    </source>
</evidence>
<keyword evidence="5" id="KW-0963">Cytoplasm</keyword>
<dbReference type="PANTHER" id="PTHR10055:SF1">
    <property type="entry name" value="TRYPTOPHAN--TRNA LIGASE, CYTOPLASMIC"/>
    <property type="match status" value="1"/>
</dbReference>
<evidence type="ECO:0000256" key="5">
    <source>
        <dbReference type="ARBA" id="ARBA00022490"/>
    </source>
</evidence>
<evidence type="ECO:0000256" key="1">
    <source>
        <dbReference type="ARBA" id="ARBA00004496"/>
    </source>
</evidence>
<dbReference type="EC" id="6.1.1.2" evidence="3"/>
<evidence type="ECO:0000256" key="2">
    <source>
        <dbReference type="ARBA" id="ARBA00005594"/>
    </source>
</evidence>
<keyword evidence="8 13" id="KW-0067">ATP-binding</keyword>
<keyword evidence="7 13" id="KW-0547">Nucleotide-binding</keyword>
<comment type="similarity">
    <text evidence="2 13">Belongs to the class-I aminoacyl-tRNA synthetase family.</text>
</comment>
<dbReference type="Proteomes" id="UP001162131">
    <property type="component" value="Unassembled WGS sequence"/>
</dbReference>
<dbReference type="FunFam" id="3.40.50.620:FF:000033">
    <property type="entry name" value="tryptophan--tRNA ligase, cytoplasmic"/>
    <property type="match status" value="1"/>
</dbReference>
<evidence type="ECO:0000256" key="4">
    <source>
        <dbReference type="ARBA" id="ARBA00013782"/>
    </source>
</evidence>
<dbReference type="PANTHER" id="PTHR10055">
    <property type="entry name" value="TRYPTOPHANYL-TRNA SYNTHETASE"/>
    <property type="match status" value="1"/>
</dbReference>
<accession>A0AAU9K2A4</accession>
<proteinExistence type="inferred from homology"/>
<evidence type="ECO:0000256" key="13">
    <source>
        <dbReference type="RuleBase" id="RU363036"/>
    </source>
</evidence>
<comment type="caution">
    <text evidence="14">The sequence shown here is derived from an EMBL/GenBank/DDBJ whole genome shotgun (WGS) entry which is preliminary data.</text>
</comment>
<dbReference type="Pfam" id="PF00579">
    <property type="entry name" value="tRNA-synt_1b"/>
    <property type="match status" value="1"/>
</dbReference>
<name>A0AAU9K2A4_9CILI</name>
<keyword evidence="15" id="KW-1185">Reference proteome</keyword>
<evidence type="ECO:0000256" key="11">
    <source>
        <dbReference type="ARBA" id="ARBA00030268"/>
    </source>
</evidence>
<comment type="catalytic activity">
    <reaction evidence="12">
        <text>tRNA(Trp) + L-tryptophan + ATP = L-tryptophyl-tRNA(Trp) + AMP + diphosphate + H(+)</text>
        <dbReference type="Rhea" id="RHEA:24080"/>
        <dbReference type="Rhea" id="RHEA-COMP:9671"/>
        <dbReference type="Rhea" id="RHEA-COMP:9705"/>
        <dbReference type="ChEBI" id="CHEBI:15378"/>
        <dbReference type="ChEBI" id="CHEBI:30616"/>
        <dbReference type="ChEBI" id="CHEBI:33019"/>
        <dbReference type="ChEBI" id="CHEBI:57912"/>
        <dbReference type="ChEBI" id="CHEBI:78442"/>
        <dbReference type="ChEBI" id="CHEBI:78535"/>
        <dbReference type="ChEBI" id="CHEBI:456215"/>
        <dbReference type="EC" id="6.1.1.2"/>
    </reaction>
</comment>
<dbReference type="InterPro" id="IPR001412">
    <property type="entry name" value="aa-tRNA-synth_I_CS"/>
</dbReference>
<protein>
    <recommendedName>
        <fullName evidence="4">Tryptophan--tRNA ligase, cytoplasmic</fullName>
        <ecNumber evidence="3">6.1.1.2</ecNumber>
    </recommendedName>
    <alternativeName>
        <fullName evidence="11">Tryptophanyl-tRNA synthetase</fullName>
    </alternativeName>
</protein>
<evidence type="ECO:0000313" key="15">
    <source>
        <dbReference type="Proteomes" id="UP001162131"/>
    </source>
</evidence>
<organism evidence="14 15">
    <name type="scientific">Blepharisma stoltei</name>
    <dbReference type="NCBI Taxonomy" id="1481888"/>
    <lineage>
        <taxon>Eukaryota</taxon>
        <taxon>Sar</taxon>
        <taxon>Alveolata</taxon>
        <taxon>Ciliophora</taxon>
        <taxon>Postciliodesmatophora</taxon>
        <taxon>Heterotrichea</taxon>
        <taxon>Heterotrichida</taxon>
        <taxon>Blepharismidae</taxon>
        <taxon>Blepharisma</taxon>
    </lineage>
</organism>
<dbReference type="AlphaFoldDB" id="A0AAU9K2A4"/>
<dbReference type="InterPro" id="IPR014729">
    <property type="entry name" value="Rossmann-like_a/b/a_fold"/>
</dbReference>
<dbReference type="InterPro" id="IPR002306">
    <property type="entry name" value="Trp-tRNA-ligase"/>
</dbReference>
<reference evidence="14" key="1">
    <citation type="submission" date="2021-09" db="EMBL/GenBank/DDBJ databases">
        <authorList>
            <consortium name="AG Swart"/>
            <person name="Singh M."/>
            <person name="Singh A."/>
            <person name="Seah K."/>
            <person name="Emmerich C."/>
        </authorList>
    </citation>
    <scope>NUCLEOTIDE SEQUENCE</scope>
    <source>
        <strain evidence="14">ATCC30299</strain>
    </source>
</reference>